<evidence type="ECO:0000313" key="5">
    <source>
        <dbReference type="Proteomes" id="UP000054107"/>
    </source>
</evidence>
<dbReference type="PANTHER" id="PTHR48104">
    <property type="entry name" value="METACASPASE-4"/>
    <property type="match status" value="1"/>
</dbReference>
<feature type="domain" description="Peptidase C14 caspase" evidence="3">
    <location>
        <begin position="104"/>
        <end position="388"/>
    </location>
</feature>
<accession>A0A0B7MWR6</accession>
<evidence type="ECO:0000256" key="1">
    <source>
        <dbReference type="ARBA" id="ARBA00009005"/>
    </source>
</evidence>
<dbReference type="InterPro" id="IPR050452">
    <property type="entry name" value="Metacaspase"/>
</dbReference>
<dbReference type="STRING" id="35722.A0A0B7MWR6"/>
<sequence length="397" mass="44177">MGDSYYGYSTHTTPNQGYQYGYPVSPGQGQPGSDVYDPSFTPSDIEHPNPNYPQPPFQSENQPSTPVPYGENNYSKDSDFFLHVDPKVKTHGAPDFKLSNCQGRKRALLIGINYFNTENELSGCINDVHNVKEFITSLYGFHEDDMVILTDDQPHDTKFYPTRANILSAMQWLVTDSRPNDSGHGGRIRDEHGDEDDGYDETIYPVDFGDYEGTSGQIVDDIMHDTMVRPLVKGSRLTCIFDSCHSGTALDLPFVYSTKGVIKDQNLFKDAGKGLLSAGLSYASGDTRRAISSLIELGKGILSAREVEEEQRQRNFSEADVIMFSGCKDDQTSADAQEAGKSTGAMSYAFTTTLRENPNQSYQALLNSVREILRDKYSQRPQLSASHPIDVNLRFVC</sequence>
<evidence type="ECO:0000313" key="4">
    <source>
        <dbReference type="EMBL" id="CEP07573.1"/>
    </source>
</evidence>
<dbReference type="Gene3D" id="3.40.50.12660">
    <property type="match status" value="1"/>
</dbReference>
<feature type="region of interest" description="Disordered" evidence="2">
    <location>
        <begin position="1"/>
        <end position="71"/>
    </location>
</feature>
<evidence type="ECO:0000259" key="3">
    <source>
        <dbReference type="Pfam" id="PF00656"/>
    </source>
</evidence>
<dbReference type="Pfam" id="PF00656">
    <property type="entry name" value="Peptidase_C14"/>
    <property type="match status" value="1"/>
</dbReference>
<feature type="region of interest" description="Disordered" evidence="2">
    <location>
        <begin position="177"/>
        <end position="196"/>
    </location>
</feature>
<proteinExistence type="inferred from homology"/>
<reference evidence="4 5" key="1">
    <citation type="submission" date="2014-09" db="EMBL/GenBank/DDBJ databases">
        <authorList>
            <person name="Ellenberger Sabrina"/>
        </authorList>
    </citation>
    <scope>NUCLEOTIDE SEQUENCE [LARGE SCALE GENOMIC DNA]</scope>
    <source>
        <strain evidence="4 5">CBS 412.66</strain>
    </source>
</reference>
<dbReference type="EMBL" id="LN719301">
    <property type="protein sequence ID" value="CEP07573.1"/>
    <property type="molecule type" value="Genomic_DNA"/>
</dbReference>
<dbReference type="AlphaFoldDB" id="A0A0B7MWR6"/>
<dbReference type="InterPro" id="IPR011600">
    <property type="entry name" value="Pept_C14_caspase"/>
</dbReference>
<dbReference type="GO" id="GO:0005737">
    <property type="term" value="C:cytoplasm"/>
    <property type="evidence" value="ECO:0007669"/>
    <property type="project" value="TreeGrafter"/>
</dbReference>
<feature type="compositionally biased region" description="Polar residues" evidence="2">
    <location>
        <begin position="7"/>
        <end position="18"/>
    </location>
</feature>
<dbReference type="OrthoDB" id="3223806at2759"/>
<protein>
    <recommendedName>
        <fullName evidence="3">Peptidase C14 caspase domain-containing protein</fullName>
    </recommendedName>
</protein>
<dbReference type="PANTHER" id="PTHR48104:SF30">
    <property type="entry name" value="METACASPASE-1"/>
    <property type="match status" value="1"/>
</dbReference>
<dbReference type="Proteomes" id="UP000054107">
    <property type="component" value="Unassembled WGS sequence"/>
</dbReference>
<dbReference type="GO" id="GO:0006508">
    <property type="term" value="P:proteolysis"/>
    <property type="evidence" value="ECO:0007669"/>
    <property type="project" value="InterPro"/>
</dbReference>
<organism evidence="4 5">
    <name type="scientific">Parasitella parasitica</name>
    <dbReference type="NCBI Taxonomy" id="35722"/>
    <lineage>
        <taxon>Eukaryota</taxon>
        <taxon>Fungi</taxon>
        <taxon>Fungi incertae sedis</taxon>
        <taxon>Mucoromycota</taxon>
        <taxon>Mucoromycotina</taxon>
        <taxon>Mucoromycetes</taxon>
        <taxon>Mucorales</taxon>
        <taxon>Mucorineae</taxon>
        <taxon>Mucoraceae</taxon>
        <taxon>Parasitella</taxon>
    </lineage>
</organism>
<evidence type="ECO:0000256" key="2">
    <source>
        <dbReference type="SAM" id="MobiDB-lite"/>
    </source>
</evidence>
<comment type="similarity">
    <text evidence="1">Belongs to the peptidase C14B family.</text>
</comment>
<dbReference type="GO" id="GO:0004197">
    <property type="term" value="F:cysteine-type endopeptidase activity"/>
    <property type="evidence" value="ECO:0007669"/>
    <property type="project" value="InterPro"/>
</dbReference>
<name>A0A0B7MWR6_9FUNG</name>
<keyword evidence="5" id="KW-1185">Reference proteome</keyword>
<gene>
    <name evidence="4" type="primary">PARPA_00869.1 scaffold 1159</name>
</gene>